<feature type="compositionally biased region" description="Low complexity" evidence="1">
    <location>
        <begin position="46"/>
        <end position="58"/>
    </location>
</feature>
<dbReference type="OMA" id="EREMPNC"/>
<protein>
    <submittedName>
        <fullName evidence="2">Uncharacterized protein</fullName>
    </submittedName>
</protein>
<feature type="compositionally biased region" description="Basic residues" evidence="1">
    <location>
        <begin position="199"/>
        <end position="209"/>
    </location>
</feature>
<feature type="region of interest" description="Disordered" evidence="1">
    <location>
        <begin position="39"/>
        <end position="68"/>
    </location>
</feature>
<sequence length="285" mass="31299">MSNDNNIGREFVNCFTWKIEEYSAVGNFTSSMTICCGPRESDVASSKHSSSKRSSSTLRRQRRKRQQLQEHLAHIGAEEDMFRSAPCRQTSVVGRSRHSIKTPFVSSAPGAPYNKKLRKKIIRRQSEPFSAPFASEATVGVDRCNTSSYFISPAHRVVAESTTPWSAGVNEGDSSGLQYQFFGHGGISGSAPSPDIPHRPRKRMAKRKKIRTMTRRGDCFSSSDESFTLDVTTICAGARSLGPMPTPSIALPCEPLPPSNAEVCEGSLVELLLETDLGADDLVYF</sequence>
<organism evidence="2">
    <name type="scientific">Trypanosoma vivax (strain Y486)</name>
    <dbReference type="NCBI Taxonomy" id="1055687"/>
    <lineage>
        <taxon>Eukaryota</taxon>
        <taxon>Discoba</taxon>
        <taxon>Euglenozoa</taxon>
        <taxon>Kinetoplastea</taxon>
        <taxon>Metakinetoplastina</taxon>
        <taxon>Trypanosomatida</taxon>
        <taxon>Trypanosomatidae</taxon>
        <taxon>Trypanosoma</taxon>
        <taxon>Duttonella</taxon>
    </lineage>
</organism>
<dbReference type="VEuPathDB" id="TriTrypDB:TvY486_0200970"/>
<evidence type="ECO:0000313" key="2">
    <source>
        <dbReference type="EMBL" id="CCC46685.1"/>
    </source>
</evidence>
<dbReference type="AlphaFoldDB" id="G0TRW2"/>
<dbReference type="EMBL" id="HE573018">
    <property type="protein sequence ID" value="CCC46685.1"/>
    <property type="molecule type" value="Genomic_DNA"/>
</dbReference>
<reference evidence="2" key="1">
    <citation type="journal article" date="2012" name="Proc. Natl. Acad. Sci. U.S.A.">
        <title>Antigenic diversity is generated by distinct evolutionary mechanisms in African trypanosome species.</title>
        <authorList>
            <person name="Jackson A.P."/>
            <person name="Berry A."/>
            <person name="Aslett M."/>
            <person name="Allison H.C."/>
            <person name="Burton P."/>
            <person name="Vavrova-Anderson J."/>
            <person name="Brown R."/>
            <person name="Browne H."/>
            <person name="Corton N."/>
            <person name="Hauser H."/>
            <person name="Gamble J."/>
            <person name="Gilderthorp R."/>
            <person name="Marcello L."/>
            <person name="McQuillan J."/>
            <person name="Otto T.D."/>
            <person name="Quail M.A."/>
            <person name="Sanders M.J."/>
            <person name="van Tonder A."/>
            <person name="Ginger M.L."/>
            <person name="Field M.C."/>
            <person name="Barry J.D."/>
            <person name="Hertz-Fowler C."/>
            <person name="Berriman M."/>
        </authorList>
    </citation>
    <scope>NUCLEOTIDE SEQUENCE</scope>
    <source>
        <strain evidence="2">Y486</strain>
    </source>
</reference>
<gene>
    <name evidence="2" type="ORF">TVY486_0200970</name>
</gene>
<accession>G0TRW2</accession>
<feature type="region of interest" description="Disordered" evidence="1">
    <location>
        <begin position="189"/>
        <end position="209"/>
    </location>
</feature>
<name>G0TRW2_TRYVY</name>
<evidence type="ECO:0000256" key="1">
    <source>
        <dbReference type="SAM" id="MobiDB-lite"/>
    </source>
</evidence>
<proteinExistence type="predicted"/>